<sequence length="122" mass="13930">MEKSVVFFRPKLGVAGASADTRVYDHARLRKVCDKQKTILLADKAHISGLVAAGEGDNEINKKDEQNAVLGRMFDKKAIRFMYNSPIIYVDRPLFKEGLRVTVEHEKRHAENYEHLQAMENT</sequence>
<dbReference type="GO" id="GO:0019264">
    <property type="term" value="P:glycine biosynthetic process from serine"/>
    <property type="evidence" value="ECO:0007669"/>
    <property type="project" value="TreeGrafter"/>
</dbReference>
<dbReference type="GO" id="GO:0030170">
    <property type="term" value="F:pyridoxal phosphate binding"/>
    <property type="evidence" value="ECO:0007669"/>
    <property type="project" value="TreeGrafter"/>
</dbReference>
<dbReference type="UniPathway" id="UPA00193"/>
<organism evidence="5 6">
    <name type="scientific">Artemisia annua</name>
    <name type="common">Sweet wormwood</name>
    <dbReference type="NCBI Taxonomy" id="35608"/>
    <lineage>
        <taxon>Eukaryota</taxon>
        <taxon>Viridiplantae</taxon>
        <taxon>Streptophyta</taxon>
        <taxon>Embryophyta</taxon>
        <taxon>Tracheophyta</taxon>
        <taxon>Spermatophyta</taxon>
        <taxon>Magnoliopsida</taxon>
        <taxon>eudicotyledons</taxon>
        <taxon>Gunneridae</taxon>
        <taxon>Pentapetalae</taxon>
        <taxon>asterids</taxon>
        <taxon>campanulids</taxon>
        <taxon>Asterales</taxon>
        <taxon>Asteraceae</taxon>
        <taxon>Asteroideae</taxon>
        <taxon>Anthemideae</taxon>
        <taxon>Artemisiinae</taxon>
        <taxon>Artemisia</taxon>
    </lineage>
</organism>
<dbReference type="Gene3D" id="3.40.640.10">
    <property type="entry name" value="Type I PLP-dependent aspartate aminotransferase-like (Major domain)"/>
    <property type="match status" value="1"/>
</dbReference>
<dbReference type="GO" id="GO:0035999">
    <property type="term" value="P:tetrahydrofolate interconversion"/>
    <property type="evidence" value="ECO:0007669"/>
    <property type="project" value="UniProtKB-UniPathway"/>
</dbReference>
<dbReference type="GO" id="GO:0005739">
    <property type="term" value="C:mitochondrion"/>
    <property type="evidence" value="ECO:0007669"/>
    <property type="project" value="TreeGrafter"/>
</dbReference>
<dbReference type="OrthoDB" id="1910725at2759"/>
<proteinExistence type="predicted"/>
<comment type="catalytic activity">
    <reaction evidence="1">
        <text>(6R)-5,10-methylene-5,6,7,8-tetrahydrofolate + glycine + H2O = (6S)-5,6,7,8-tetrahydrofolate + L-serine</text>
        <dbReference type="Rhea" id="RHEA:15481"/>
        <dbReference type="ChEBI" id="CHEBI:15377"/>
        <dbReference type="ChEBI" id="CHEBI:15636"/>
        <dbReference type="ChEBI" id="CHEBI:33384"/>
        <dbReference type="ChEBI" id="CHEBI:57305"/>
        <dbReference type="ChEBI" id="CHEBI:57453"/>
        <dbReference type="EC" id="2.1.2.1"/>
    </reaction>
</comment>
<feature type="domain" description="Serine hydroxymethyltransferase-like" evidence="4">
    <location>
        <begin position="2"/>
        <end position="60"/>
    </location>
</feature>
<evidence type="ECO:0000313" key="5">
    <source>
        <dbReference type="EMBL" id="PWA37546.1"/>
    </source>
</evidence>
<comment type="cofactor">
    <cofactor evidence="2">
        <name>pyridoxal 5'-phosphate</name>
        <dbReference type="ChEBI" id="CHEBI:597326"/>
    </cofactor>
</comment>
<evidence type="ECO:0000256" key="2">
    <source>
        <dbReference type="ARBA" id="ARBA00001933"/>
    </source>
</evidence>
<dbReference type="Proteomes" id="UP000245207">
    <property type="component" value="Unassembled WGS sequence"/>
</dbReference>
<dbReference type="InterPro" id="IPR039429">
    <property type="entry name" value="SHMT-like_dom"/>
</dbReference>
<reference evidence="5 6" key="1">
    <citation type="journal article" date="2018" name="Mol. Plant">
        <title>The genome of Artemisia annua provides insight into the evolution of Asteraceae family and artemisinin biosynthesis.</title>
        <authorList>
            <person name="Shen Q."/>
            <person name="Zhang L."/>
            <person name="Liao Z."/>
            <person name="Wang S."/>
            <person name="Yan T."/>
            <person name="Shi P."/>
            <person name="Liu M."/>
            <person name="Fu X."/>
            <person name="Pan Q."/>
            <person name="Wang Y."/>
            <person name="Lv Z."/>
            <person name="Lu X."/>
            <person name="Zhang F."/>
            <person name="Jiang W."/>
            <person name="Ma Y."/>
            <person name="Chen M."/>
            <person name="Hao X."/>
            <person name="Li L."/>
            <person name="Tang Y."/>
            <person name="Lv G."/>
            <person name="Zhou Y."/>
            <person name="Sun X."/>
            <person name="Brodelius P.E."/>
            <person name="Rose J.K.C."/>
            <person name="Tang K."/>
        </authorList>
    </citation>
    <scope>NUCLEOTIDE SEQUENCE [LARGE SCALE GENOMIC DNA]</scope>
    <source>
        <strain evidence="6">cv. Huhao1</strain>
        <tissue evidence="5">Leaf</tissue>
    </source>
</reference>
<dbReference type="EMBL" id="PKPP01016631">
    <property type="protein sequence ID" value="PWA37546.1"/>
    <property type="molecule type" value="Genomic_DNA"/>
</dbReference>
<keyword evidence="3" id="KW-0663">Pyridoxal phosphate</keyword>
<comment type="caution">
    <text evidence="5">The sequence shown here is derived from an EMBL/GenBank/DDBJ whole genome shotgun (WGS) entry which is preliminary data.</text>
</comment>
<keyword evidence="5" id="KW-0489">Methyltransferase</keyword>
<dbReference type="AlphaFoldDB" id="A0A2U1KL90"/>
<accession>A0A2U1KL90</accession>
<dbReference type="PANTHER" id="PTHR11680:SF44">
    <property type="entry name" value="SERINE HYDROXYMETHYLTRANSFERASE"/>
    <property type="match status" value="1"/>
</dbReference>
<dbReference type="PANTHER" id="PTHR11680">
    <property type="entry name" value="SERINE HYDROXYMETHYLTRANSFERASE"/>
    <property type="match status" value="1"/>
</dbReference>
<dbReference type="GO" id="GO:0004372">
    <property type="term" value="F:glycine hydroxymethyltransferase activity"/>
    <property type="evidence" value="ECO:0007669"/>
    <property type="project" value="UniProtKB-EC"/>
</dbReference>
<dbReference type="InterPro" id="IPR015421">
    <property type="entry name" value="PyrdxlP-dep_Trfase_major"/>
</dbReference>
<dbReference type="Pfam" id="PF00464">
    <property type="entry name" value="SHMT"/>
    <property type="match status" value="1"/>
</dbReference>
<dbReference type="InterPro" id="IPR015424">
    <property type="entry name" value="PyrdxlP-dep_Trfase"/>
</dbReference>
<gene>
    <name evidence="5" type="ORF">CTI12_AA589150</name>
</gene>
<evidence type="ECO:0000313" key="6">
    <source>
        <dbReference type="Proteomes" id="UP000245207"/>
    </source>
</evidence>
<dbReference type="SUPFAM" id="SSF53383">
    <property type="entry name" value="PLP-dependent transferases"/>
    <property type="match status" value="1"/>
</dbReference>
<keyword evidence="6" id="KW-1185">Reference proteome</keyword>
<evidence type="ECO:0000256" key="1">
    <source>
        <dbReference type="ARBA" id="ARBA00001528"/>
    </source>
</evidence>
<protein>
    <submittedName>
        <fullName evidence="5">Serine hydroxymethyltransferase 2</fullName>
    </submittedName>
</protein>
<dbReference type="InterPro" id="IPR049943">
    <property type="entry name" value="Ser_HO-MeTrfase-like"/>
</dbReference>
<dbReference type="STRING" id="35608.A0A2U1KL90"/>
<evidence type="ECO:0000259" key="4">
    <source>
        <dbReference type="Pfam" id="PF00464"/>
    </source>
</evidence>
<dbReference type="GO" id="GO:0008168">
    <property type="term" value="F:methyltransferase activity"/>
    <property type="evidence" value="ECO:0007669"/>
    <property type="project" value="UniProtKB-KW"/>
</dbReference>
<evidence type="ECO:0000256" key="3">
    <source>
        <dbReference type="ARBA" id="ARBA00022898"/>
    </source>
</evidence>
<dbReference type="GO" id="GO:0032259">
    <property type="term" value="P:methylation"/>
    <property type="evidence" value="ECO:0007669"/>
    <property type="project" value="UniProtKB-KW"/>
</dbReference>
<keyword evidence="5" id="KW-0808">Transferase</keyword>
<name>A0A2U1KL90_ARTAN</name>